<dbReference type="Pfam" id="PF09830">
    <property type="entry name" value="ATP_transf"/>
    <property type="match status" value="1"/>
</dbReference>
<dbReference type="GO" id="GO:0009117">
    <property type="term" value="P:nucleotide metabolic process"/>
    <property type="evidence" value="ECO:0007669"/>
    <property type="project" value="InterPro"/>
</dbReference>
<sequence>MHPSEVISSVLSQYEAALSSGDLFFFPSETYQKEDIGIEFEIRVCPALQKKPEQRTGDGQILPSYKSSAEPAGQLDPFAPPYSPNLYVGDLVLEDEGTTAEYVVLLNRYCVVPHHFLLVTKEYRPQTSPLLPSDVVQIYQLLLAARRANRNFIAFYNCGINSGASQPHKHIQFIEVGHDGPPLEKITRSLKIEASGRPFAIQFLPYANHIFRLPALSLDSTPAQLRETLFPPFHSLLDLVISTVRHDPDYPSGSPSYNVIMTLEHMHLIPRRYETYTIPGTDTVVHVNSLGYAGMMLVKSDSDLEEIKKVGPAEILRGVGVESVHDLQVSGSSLDAEGS</sequence>
<dbReference type="PANTHER" id="PTHR38420:SF1">
    <property type="entry name" value="PUTATIVE (AFU_ORTHOLOGUE AFUA_5G14690)-RELATED"/>
    <property type="match status" value="1"/>
</dbReference>
<dbReference type="EMBL" id="KN831953">
    <property type="protein sequence ID" value="KIO10193.1"/>
    <property type="molecule type" value="Genomic_DNA"/>
</dbReference>
<name>A0A0C3JLZ9_PISTI</name>
<dbReference type="Gene3D" id="3.30.428.70">
    <property type="match status" value="1"/>
</dbReference>
<evidence type="ECO:0000259" key="1">
    <source>
        <dbReference type="Pfam" id="PF09830"/>
    </source>
</evidence>
<dbReference type="STRING" id="870435.A0A0C3JLZ9"/>
<proteinExistence type="predicted"/>
<organism evidence="3 4">
    <name type="scientific">Pisolithus tinctorius Marx 270</name>
    <dbReference type="NCBI Taxonomy" id="870435"/>
    <lineage>
        <taxon>Eukaryota</taxon>
        <taxon>Fungi</taxon>
        <taxon>Dikarya</taxon>
        <taxon>Basidiomycota</taxon>
        <taxon>Agaricomycotina</taxon>
        <taxon>Agaricomycetes</taxon>
        <taxon>Agaricomycetidae</taxon>
        <taxon>Boletales</taxon>
        <taxon>Sclerodermatineae</taxon>
        <taxon>Pisolithaceae</taxon>
        <taxon>Pisolithus</taxon>
    </lineage>
</organism>
<gene>
    <name evidence="3" type="ORF">M404DRAFT_996139</name>
</gene>
<dbReference type="GO" id="GO:0005524">
    <property type="term" value="F:ATP binding"/>
    <property type="evidence" value="ECO:0007669"/>
    <property type="project" value="InterPro"/>
</dbReference>
<dbReference type="Pfam" id="PF19327">
    <property type="entry name" value="Ap4A_phos_N"/>
    <property type="match status" value="1"/>
</dbReference>
<dbReference type="Proteomes" id="UP000054217">
    <property type="component" value="Unassembled WGS sequence"/>
</dbReference>
<dbReference type="InterPro" id="IPR045759">
    <property type="entry name" value="Ap4A_phos1/2_N"/>
</dbReference>
<feature type="domain" description="Ap4A phosphorylase 1/2 N-terminal" evidence="2">
    <location>
        <begin position="2"/>
        <end position="176"/>
    </location>
</feature>
<reference evidence="3 4" key="1">
    <citation type="submission" date="2014-04" db="EMBL/GenBank/DDBJ databases">
        <authorList>
            <consortium name="DOE Joint Genome Institute"/>
            <person name="Kuo A."/>
            <person name="Kohler A."/>
            <person name="Costa M.D."/>
            <person name="Nagy L.G."/>
            <person name="Floudas D."/>
            <person name="Copeland A."/>
            <person name="Barry K.W."/>
            <person name="Cichocki N."/>
            <person name="Veneault-Fourrey C."/>
            <person name="LaButti K."/>
            <person name="Lindquist E.A."/>
            <person name="Lipzen A."/>
            <person name="Lundell T."/>
            <person name="Morin E."/>
            <person name="Murat C."/>
            <person name="Sun H."/>
            <person name="Tunlid A."/>
            <person name="Henrissat B."/>
            <person name="Grigoriev I.V."/>
            <person name="Hibbett D.S."/>
            <person name="Martin F."/>
            <person name="Nordberg H.P."/>
            <person name="Cantor M.N."/>
            <person name="Hua S.X."/>
        </authorList>
    </citation>
    <scope>NUCLEOTIDE SEQUENCE [LARGE SCALE GENOMIC DNA]</scope>
    <source>
        <strain evidence="3 4">Marx 270</strain>
    </source>
</reference>
<dbReference type="InterPro" id="IPR036265">
    <property type="entry name" value="HIT-like_sf"/>
</dbReference>
<dbReference type="SUPFAM" id="SSF54197">
    <property type="entry name" value="HIT-like"/>
    <property type="match status" value="1"/>
</dbReference>
<protein>
    <submittedName>
        <fullName evidence="3">Uncharacterized protein</fullName>
    </submittedName>
</protein>
<reference evidence="4" key="2">
    <citation type="submission" date="2015-01" db="EMBL/GenBank/DDBJ databases">
        <title>Evolutionary Origins and Diversification of the Mycorrhizal Mutualists.</title>
        <authorList>
            <consortium name="DOE Joint Genome Institute"/>
            <consortium name="Mycorrhizal Genomics Consortium"/>
            <person name="Kohler A."/>
            <person name="Kuo A."/>
            <person name="Nagy L.G."/>
            <person name="Floudas D."/>
            <person name="Copeland A."/>
            <person name="Barry K.W."/>
            <person name="Cichocki N."/>
            <person name="Veneault-Fourrey C."/>
            <person name="LaButti K."/>
            <person name="Lindquist E.A."/>
            <person name="Lipzen A."/>
            <person name="Lundell T."/>
            <person name="Morin E."/>
            <person name="Murat C."/>
            <person name="Riley R."/>
            <person name="Ohm R."/>
            <person name="Sun H."/>
            <person name="Tunlid A."/>
            <person name="Henrissat B."/>
            <person name="Grigoriev I.V."/>
            <person name="Hibbett D.S."/>
            <person name="Martin F."/>
        </authorList>
    </citation>
    <scope>NUCLEOTIDE SEQUENCE [LARGE SCALE GENOMIC DNA]</scope>
    <source>
        <strain evidence="4">Marx 270</strain>
    </source>
</reference>
<evidence type="ECO:0000313" key="3">
    <source>
        <dbReference type="EMBL" id="KIO10193.1"/>
    </source>
</evidence>
<feature type="domain" description="ATP adenylyltransferase C-terminal" evidence="1">
    <location>
        <begin position="204"/>
        <end position="322"/>
    </location>
</feature>
<evidence type="ECO:0000313" key="4">
    <source>
        <dbReference type="Proteomes" id="UP000054217"/>
    </source>
</evidence>
<dbReference type="OrthoDB" id="10267950at2759"/>
<keyword evidence="4" id="KW-1185">Reference proteome</keyword>
<dbReference type="InterPro" id="IPR009163">
    <property type="entry name" value="Ap4A_phos1/2"/>
</dbReference>
<dbReference type="PANTHER" id="PTHR38420">
    <property type="entry name" value="AP-4-A PHOSPHORYLASE II"/>
    <property type="match status" value="1"/>
</dbReference>
<dbReference type="InterPro" id="IPR043171">
    <property type="entry name" value="Ap4A_phos1/2-like"/>
</dbReference>
<accession>A0A0C3JLZ9</accession>
<dbReference type="GO" id="GO:0003877">
    <property type="term" value="F:ATP:ADP adenylyltransferase activity"/>
    <property type="evidence" value="ECO:0007669"/>
    <property type="project" value="InterPro"/>
</dbReference>
<dbReference type="InterPro" id="IPR019200">
    <property type="entry name" value="ATP_adenylylTrfase_C"/>
</dbReference>
<dbReference type="AlphaFoldDB" id="A0A0C3JLZ9"/>
<evidence type="ECO:0000259" key="2">
    <source>
        <dbReference type="Pfam" id="PF19327"/>
    </source>
</evidence>
<dbReference type="InParanoid" id="A0A0C3JLZ9"/>
<dbReference type="HOGENOM" id="CLU_049915_1_1_1"/>